<gene>
    <name evidence="2" type="ORF">V8G54_017552</name>
</gene>
<evidence type="ECO:0000256" key="1">
    <source>
        <dbReference type="SAM" id="Phobius"/>
    </source>
</evidence>
<accession>A0AAQ3S0D6</accession>
<keyword evidence="1" id="KW-1133">Transmembrane helix</keyword>
<protein>
    <submittedName>
        <fullName evidence="2">Uncharacterized protein</fullName>
    </submittedName>
</protein>
<keyword evidence="3" id="KW-1185">Reference proteome</keyword>
<keyword evidence="1" id="KW-0472">Membrane</keyword>
<keyword evidence="1" id="KW-0812">Transmembrane</keyword>
<proteinExistence type="predicted"/>
<evidence type="ECO:0000313" key="2">
    <source>
        <dbReference type="EMBL" id="WVZ13022.1"/>
    </source>
</evidence>
<dbReference type="EMBL" id="CP144696">
    <property type="protein sequence ID" value="WVZ13022.1"/>
    <property type="molecule type" value="Genomic_DNA"/>
</dbReference>
<dbReference type="Proteomes" id="UP001374535">
    <property type="component" value="Chromosome 5"/>
</dbReference>
<dbReference type="AlphaFoldDB" id="A0AAQ3S0D6"/>
<sequence length="131" mass="15582">MYVALKKIGQRLIGMVVRNQLRGIRDCLGVGRPRYFMPLFAFHSLPFFSFTCFSFFTIYSLLRSSSLPHYNTIFGSYVIHIHYSYFTSKASLNNSIVSFELHALYYMFNIINYFFSPLHILQLFKFVFFKY</sequence>
<organism evidence="2 3">
    <name type="scientific">Vigna mungo</name>
    <name type="common">Black gram</name>
    <name type="synonym">Phaseolus mungo</name>
    <dbReference type="NCBI Taxonomy" id="3915"/>
    <lineage>
        <taxon>Eukaryota</taxon>
        <taxon>Viridiplantae</taxon>
        <taxon>Streptophyta</taxon>
        <taxon>Embryophyta</taxon>
        <taxon>Tracheophyta</taxon>
        <taxon>Spermatophyta</taxon>
        <taxon>Magnoliopsida</taxon>
        <taxon>eudicotyledons</taxon>
        <taxon>Gunneridae</taxon>
        <taxon>Pentapetalae</taxon>
        <taxon>rosids</taxon>
        <taxon>fabids</taxon>
        <taxon>Fabales</taxon>
        <taxon>Fabaceae</taxon>
        <taxon>Papilionoideae</taxon>
        <taxon>50 kb inversion clade</taxon>
        <taxon>NPAAA clade</taxon>
        <taxon>indigoferoid/millettioid clade</taxon>
        <taxon>Phaseoleae</taxon>
        <taxon>Vigna</taxon>
    </lineage>
</organism>
<evidence type="ECO:0000313" key="3">
    <source>
        <dbReference type="Proteomes" id="UP001374535"/>
    </source>
</evidence>
<name>A0AAQ3S0D6_VIGMU</name>
<feature type="transmembrane region" description="Helical" evidence="1">
    <location>
        <begin position="106"/>
        <end position="128"/>
    </location>
</feature>
<reference evidence="2 3" key="1">
    <citation type="journal article" date="2023" name="Life. Sci Alliance">
        <title>Evolutionary insights into 3D genome organization and epigenetic landscape of Vigna mungo.</title>
        <authorList>
            <person name="Junaid A."/>
            <person name="Singh B."/>
            <person name="Bhatia S."/>
        </authorList>
    </citation>
    <scope>NUCLEOTIDE SEQUENCE [LARGE SCALE GENOMIC DNA]</scope>
    <source>
        <strain evidence="2">Urdbean</strain>
    </source>
</reference>
<feature type="transmembrane region" description="Helical" evidence="1">
    <location>
        <begin position="40"/>
        <end position="62"/>
    </location>
</feature>